<sequence>MKKSYLALLIGAALALPAYAADETSKETGKTQDESATTTEPVEQVDEVITVRGIRSSLKEGQEIKKLADNVVDAIVAEDIGKFPDENVAEALQRIPGVSVTRVNGEGQTVTVRGLTGNYNITTLNGRKLASDNASRDFNYDVIASELISGIQVHKTPQGHLPEGGIGAVVNVSTARPLDIGEFAMVGSVRGAYNERSESLDPRASFMISDTFNDDTLGILLSLTHSSYTNRHDSYQAWSFHERDVDLGGDGTVDYSGVRFPGYAQLTTYEDQRDRTGGTFALQWRPQDNLDITLDGLYSVYDIDSHGRQLSVVTYSEPWLPADNGDYTDVHVGADGWAEDLAWEGPALMDIVDTRDPRRNTTYQVGLNFNWMLDDLTLVLDMAHSEAKNENNGDNKYVVARTGVNAARIDWNTGNAVPDIQLSEEVTPDKVFGAWYTNTDGTGVEDATSSITFDGTWERDGLFSKLFFGAGYNSQEKQRTTFRSRNPSIFAGENLDKVNADASHLVNFYGHEWWQLPSSVMLPGNVSNFMGSTDADIPANWAAIDLDGLYDFLRELDPVSADLLNTDVYLSESFTIKEEILHAYVETNLEDSLFEMPFLLNLGLRYAQTRVTSSGYSQNIHKLKFGPDGEPVDDSWKETQPVSEDYSYGDWLPSMNFKLSLTDELVFRTSLSQVISRPSLWELSPYTSINIEPNEQGVRSYSMSVPDLKPYTADQWDTALEWYYSDEGTLAFATFYKEVASFIKWDKTQEEIDGQPFEVWKPYNDDSKKALIRGLEVAWLQTFDELLPDYLAGLGVQANYTYNDSVSGEKDDEGKDKPFRGLSDHQYNLVAFYEKDGLEARIAYNYRSGYTAWDNWSRTADGWISEPVKANPFSWLDLSASYAINDHFTLTADVSNLQDKVDSHYLGDPSHIQYAATYGRRFSLGIRASF</sequence>
<keyword evidence="6 11" id="KW-0798">TonB box</keyword>
<keyword evidence="4 9" id="KW-0812">Transmembrane</keyword>
<evidence type="ECO:0000256" key="7">
    <source>
        <dbReference type="ARBA" id="ARBA00023136"/>
    </source>
</evidence>
<comment type="similarity">
    <text evidence="9 11">Belongs to the TonB-dependent receptor family.</text>
</comment>
<gene>
    <name evidence="15" type="ORF">JYB88_02915</name>
</gene>
<dbReference type="InterPro" id="IPR036942">
    <property type="entry name" value="Beta-barrel_TonB_sf"/>
</dbReference>
<dbReference type="PANTHER" id="PTHR40980:SF3">
    <property type="entry name" value="TONB-DEPENDENT RECEPTOR-LIKE BETA-BARREL DOMAIN-CONTAINING PROTEIN"/>
    <property type="match status" value="1"/>
</dbReference>
<evidence type="ECO:0000256" key="9">
    <source>
        <dbReference type="PROSITE-ProRule" id="PRU01360"/>
    </source>
</evidence>
<evidence type="ECO:0000256" key="5">
    <source>
        <dbReference type="ARBA" id="ARBA00022729"/>
    </source>
</evidence>
<keyword evidence="7 9" id="KW-0472">Membrane</keyword>
<feature type="chain" id="PRO_5037007913" evidence="12">
    <location>
        <begin position="21"/>
        <end position="930"/>
    </location>
</feature>
<evidence type="ECO:0000256" key="6">
    <source>
        <dbReference type="ARBA" id="ARBA00023077"/>
    </source>
</evidence>
<dbReference type="PANTHER" id="PTHR40980">
    <property type="entry name" value="PLUG DOMAIN-CONTAINING PROTEIN"/>
    <property type="match status" value="1"/>
</dbReference>
<keyword evidence="8 9" id="KW-0998">Cell outer membrane</keyword>
<dbReference type="Pfam" id="PF07715">
    <property type="entry name" value="Plug"/>
    <property type="match status" value="1"/>
</dbReference>
<dbReference type="EMBL" id="CP071504">
    <property type="protein sequence ID" value="QSX30630.1"/>
    <property type="molecule type" value="Genomic_DNA"/>
</dbReference>
<dbReference type="InterPro" id="IPR012910">
    <property type="entry name" value="Plug_dom"/>
</dbReference>
<dbReference type="InterPro" id="IPR039426">
    <property type="entry name" value="TonB-dep_rcpt-like"/>
</dbReference>
<evidence type="ECO:0000313" key="16">
    <source>
        <dbReference type="Proteomes" id="UP000663281"/>
    </source>
</evidence>
<keyword evidence="3 9" id="KW-1134">Transmembrane beta strand</keyword>
<dbReference type="SUPFAM" id="SSF56935">
    <property type="entry name" value="Porins"/>
    <property type="match status" value="1"/>
</dbReference>
<evidence type="ECO:0000256" key="3">
    <source>
        <dbReference type="ARBA" id="ARBA00022452"/>
    </source>
</evidence>
<comment type="subcellular location">
    <subcellularLocation>
        <location evidence="1 9">Cell outer membrane</location>
        <topology evidence="1 9">Multi-pass membrane protein</topology>
    </subcellularLocation>
</comment>
<dbReference type="InterPro" id="IPR037066">
    <property type="entry name" value="Plug_dom_sf"/>
</dbReference>
<dbReference type="NCBIfam" id="TIGR01782">
    <property type="entry name" value="TonB-Xanth-Caul"/>
    <property type="match status" value="1"/>
</dbReference>
<dbReference type="PROSITE" id="PS01156">
    <property type="entry name" value="TONB_DEPENDENT_REC_2"/>
    <property type="match status" value="1"/>
</dbReference>
<dbReference type="Proteomes" id="UP000663281">
    <property type="component" value="Chromosome"/>
</dbReference>
<name>A0A975AKY1_9GAMM</name>
<keyword evidence="15" id="KW-0675">Receptor</keyword>
<dbReference type="Pfam" id="PF00593">
    <property type="entry name" value="TonB_dep_Rec_b-barrel"/>
    <property type="match status" value="1"/>
</dbReference>
<dbReference type="AlphaFoldDB" id="A0A975AKY1"/>
<evidence type="ECO:0000256" key="11">
    <source>
        <dbReference type="RuleBase" id="RU003357"/>
    </source>
</evidence>
<keyword evidence="5 12" id="KW-0732">Signal</keyword>
<evidence type="ECO:0000256" key="2">
    <source>
        <dbReference type="ARBA" id="ARBA00022448"/>
    </source>
</evidence>
<dbReference type="CDD" id="cd01347">
    <property type="entry name" value="ligand_gated_channel"/>
    <property type="match status" value="1"/>
</dbReference>
<evidence type="ECO:0000256" key="1">
    <source>
        <dbReference type="ARBA" id="ARBA00004571"/>
    </source>
</evidence>
<dbReference type="GO" id="GO:0009279">
    <property type="term" value="C:cell outer membrane"/>
    <property type="evidence" value="ECO:0007669"/>
    <property type="project" value="UniProtKB-SubCell"/>
</dbReference>
<dbReference type="Gene3D" id="2.40.170.20">
    <property type="entry name" value="TonB-dependent receptor, beta-barrel domain"/>
    <property type="match status" value="1"/>
</dbReference>
<dbReference type="InterPro" id="IPR000531">
    <property type="entry name" value="Beta-barrel_TonB"/>
</dbReference>
<feature type="domain" description="TonB-dependent receptor plug" evidence="14">
    <location>
        <begin position="71"/>
        <end position="165"/>
    </location>
</feature>
<evidence type="ECO:0000259" key="14">
    <source>
        <dbReference type="Pfam" id="PF07715"/>
    </source>
</evidence>
<dbReference type="PROSITE" id="PS52016">
    <property type="entry name" value="TONB_DEPENDENT_REC_3"/>
    <property type="match status" value="1"/>
</dbReference>
<dbReference type="KEGG" id="scyp:JYB88_02915"/>
<evidence type="ECO:0000313" key="15">
    <source>
        <dbReference type="EMBL" id="QSX30630.1"/>
    </source>
</evidence>
<dbReference type="RefSeq" id="WP_207325439.1">
    <property type="nucleotide sequence ID" value="NZ_CP071504.1"/>
</dbReference>
<organism evidence="15 16">
    <name type="scientific">Shewanella cyperi</name>
    <dbReference type="NCBI Taxonomy" id="2814292"/>
    <lineage>
        <taxon>Bacteria</taxon>
        <taxon>Pseudomonadati</taxon>
        <taxon>Pseudomonadota</taxon>
        <taxon>Gammaproteobacteria</taxon>
        <taxon>Alteromonadales</taxon>
        <taxon>Shewanellaceae</taxon>
        <taxon>Shewanella</taxon>
    </lineage>
</organism>
<accession>A0A975AKY1</accession>
<keyword evidence="16" id="KW-1185">Reference proteome</keyword>
<dbReference type="InterPro" id="IPR010104">
    <property type="entry name" value="TonB_rcpt_bac"/>
</dbReference>
<dbReference type="InterPro" id="IPR010917">
    <property type="entry name" value="TonB_rcpt_CS"/>
</dbReference>
<keyword evidence="2 9" id="KW-0813">Transport</keyword>
<evidence type="ECO:0000256" key="12">
    <source>
        <dbReference type="SAM" id="SignalP"/>
    </source>
</evidence>
<dbReference type="Gene3D" id="2.170.130.10">
    <property type="entry name" value="TonB-dependent receptor, plug domain"/>
    <property type="match status" value="1"/>
</dbReference>
<evidence type="ECO:0000256" key="4">
    <source>
        <dbReference type="ARBA" id="ARBA00022692"/>
    </source>
</evidence>
<protein>
    <submittedName>
        <fullName evidence="15">TonB-dependent receptor</fullName>
    </submittedName>
</protein>
<feature type="signal peptide" evidence="12">
    <location>
        <begin position="1"/>
        <end position="20"/>
    </location>
</feature>
<reference evidence="15 16" key="1">
    <citation type="submission" date="2021-03" db="EMBL/GenBank/DDBJ databases">
        <title>Novel species identification of genus Shewanella.</title>
        <authorList>
            <person name="Liu G."/>
            <person name="Zhang Q."/>
        </authorList>
    </citation>
    <scope>NUCLEOTIDE SEQUENCE [LARGE SCALE GENOMIC DNA]</scope>
    <source>
        <strain evidence="15 16">FJAT-53726</strain>
    </source>
</reference>
<evidence type="ECO:0000256" key="10">
    <source>
        <dbReference type="PROSITE-ProRule" id="PRU10144"/>
    </source>
</evidence>
<feature type="short sequence motif" description="TonB C-terminal box" evidence="10">
    <location>
        <begin position="913"/>
        <end position="930"/>
    </location>
</feature>
<evidence type="ECO:0000256" key="8">
    <source>
        <dbReference type="ARBA" id="ARBA00023237"/>
    </source>
</evidence>
<proteinExistence type="inferred from homology"/>
<feature type="domain" description="TonB-dependent receptor-like beta-barrel" evidence="13">
    <location>
        <begin position="410"/>
        <end position="897"/>
    </location>
</feature>
<evidence type="ECO:0000259" key="13">
    <source>
        <dbReference type="Pfam" id="PF00593"/>
    </source>
</evidence>